<sequence>MNTEELKQAIKNYIIQEFLPGENPDNVTDDLPLISSGILDSIATLKLVLFIEERFGITLEAHETDKENMDTLAQMVATIEAKQK</sequence>
<dbReference type="GO" id="GO:0016874">
    <property type="term" value="F:ligase activity"/>
    <property type="evidence" value="ECO:0007669"/>
    <property type="project" value="UniProtKB-KW"/>
</dbReference>
<organism evidence="2 3">
    <name type="scientific">Candidatus Accumulibacter vicinus</name>
    <dbReference type="NCBI Taxonomy" id="2954382"/>
    <lineage>
        <taxon>Bacteria</taxon>
        <taxon>Pseudomonadati</taxon>
        <taxon>Pseudomonadota</taxon>
        <taxon>Betaproteobacteria</taxon>
        <taxon>Candidatus Accumulibacter</taxon>
    </lineage>
</organism>
<dbReference type="Proteomes" id="UP000019812">
    <property type="component" value="Unassembled WGS sequence"/>
</dbReference>
<keyword evidence="2" id="KW-0436">Ligase</keyword>
<protein>
    <submittedName>
        <fullName evidence="2">D-alanine--poly(Phosphoribitol) ligase subunit 2</fullName>
        <ecNumber evidence="2">6.1.1.13</ecNumber>
    </submittedName>
</protein>
<evidence type="ECO:0000313" key="2">
    <source>
        <dbReference type="EMBL" id="KFB68235.1"/>
    </source>
</evidence>
<comment type="caution">
    <text evidence="2">The sequence shown here is derived from an EMBL/GenBank/DDBJ whole genome shotgun (WGS) entry which is preliminary data.</text>
</comment>
<dbReference type="RefSeq" id="WP_034925677.1">
    <property type="nucleotide sequence ID" value="NZ_JDSS02000021.1"/>
</dbReference>
<dbReference type="AlphaFoldDB" id="A0A084Y0J1"/>
<dbReference type="InterPro" id="IPR036736">
    <property type="entry name" value="ACP-like_sf"/>
</dbReference>
<dbReference type="SUPFAM" id="SSF47336">
    <property type="entry name" value="ACP-like"/>
    <property type="match status" value="1"/>
</dbReference>
<dbReference type="Pfam" id="PF00550">
    <property type="entry name" value="PP-binding"/>
    <property type="match status" value="1"/>
</dbReference>
<feature type="domain" description="Carrier" evidence="1">
    <location>
        <begin position="1"/>
        <end position="83"/>
    </location>
</feature>
<proteinExistence type="predicted"/>
<dbReference type="PROSITE" id="PS50075">
    <property type="entry name" value="CARRIER"/>
    <property type="match status" value="1"/>
</dbReference>
<accession>A0A084Y0J1</accession>
<dbReference type="EC" id="6.1.1.13" evidence="2"/>
<evidence type="ECO:0000259" key="1">
    <source>
        <dbReference type="PROSITE" id="PS50075"/>
    </source>
</evidence>
<dbReference type="InterPro" id="IPR009081">
    <property type="entry name" value="PP-bd_ACP"/>
</dbReference>
<reference evidence="2 3" key="1">
    <citation type="submission" date="2014-07" db="EMBL/GenBank/DDBJ databases">
        <title>Expanding our view of genomic diversity in Candidatus Accumulibacter clades.</title>
        <authorList>
            <person name="Skennerton C.T."/>
            <person name="Barr J.J."/>
            <person name="Slater F.R."/>
            <person name="Bond P.L."/>
            <person name="Tyson G.W."/>
        </authorList>
    </citation>
    <scope>NUCLEOTIDE SEQUENCE [LARGE SCALE GENOMIC DNA]</scope>
    <source>
        <strain evidence="3">SK-01</strain>
    </source>
</reference>
<gene>
    <name evidence="2" type="primary">dltC</name>
    <name evidence="2" type="ORF">CAPSK01_002088</name>
</gene>
<dbReference type="STRING" id="1457154.CAPSK01_002088"/>
<dbReference type="Gene3D" id="1.10.1200.10">
    <property type="entry name" value="ACP-like"/>
    <property type="match status" value="1"/>
</dbReference>
<name>A0A084Y0J1_9PROT</name>
<dbReference type="EMBL" id="JDSS02000021">
    <property type="protein sequence ID" value="KFB68235.1"/>
    <property type="molecule type" value="Genomic_DNA"/>
</dbReference>
<evidence type="ECO:0000313" key="3">
    <source>
        <dbReference type="Proteomes" id="UP000019812"/>
    </source>
</evidence>